<evidence type="ECO:0000313" key="1">
    <source>
        <dbReference type="EMBL" id="KKL06961.1"/>
    </source>
</evidence>
<sequence length="141" mass="16360">MIDPDKRKAIYCLYNEGMGIREISRRLEVSRNTVKAIIDLKGNIPDLPRKDKIEIDQELLLRLSNECNGRIQRIHEKLNEEEREKIGYSTLTSMIRELDLGQPRKRRCDRVPDEPGAEMQHDTSTYTPKIGDKQVRVVGSL</sequence>
<organism evidence="1">
    <name type="scientific">marine sediment metagenome</name>
    <dbReference type="NCBI Taxonomy" id="412755"/>
    <lineage>
        <taxon>unclassified sequences</taxon>
        <taxon>metagenomes</taxon>
        <taxon>ecological metagenomes</taxon>
    </lineage>
</organism>
<proteinExistence type="predicted"/>
<dbReference type="Gene3D" id="1.10.10.10">
    <property type="entry name" value="Winged helix-like DNA-binding domain superfamily/Winged helix DNA-binding domain"/>
    <property type="match status" value="1"/>
</dbReference>
<protein>
    <submittedName>
        <fullName evidence="1">Uncharacterized protein</fullName>
    </submittedName>
</protein>
<comment type="caution">
    <text evidence="1">The sequence shown here is derived from an EMBL/GenBank/DDBJ whole genome shotgun (WGS) entry which is preliminary data.</text>
</comment>
<name>A0A0F9CMS0_9ZZZZ</name>
<reference evidence="1" key="1">
    <citation type="journal article" date="2015" name="Nature">
        <title>Complex archaea that bridge the gap between prokaryotes and eukaryotes.</title>
        <authorList>
            <person name="Spang A."/>
            <person name="Saw J.H."/>
            <person name="Jorgensen S.L."/>
            <person name="Zaremba-Niedzwiedzka K."/>
            <person name="Martijn J."/>
            <person name="Lind A.E."/>
            <person name="van Eijk R."/>
            <person name="Schleper C."/>
            <person name="Guy L."/>
            <person name="Ettema T.J."/>
        </authorList>
    </citation>
    <scope>NUCLEOTIDE SEQUENCE</scope>
</reference>
<dbReference type="EMBL" id="LAZR01043482">
    <property type="protein sequence ID" value="KKL06961.1"/>
    <property type="molecule type" value="Genomic_DNA"/>
</dbReference>
<dbReference type="AlphaFoldDB" id="A0A0F9CMS0"/>
<feature type="non-terminal residue" evidence="1">
    <location>
        <position position="141"/>
    </location>
</feature>
<dbReference type="InterPro" id="IPR009057">
    <property type="entry name" value="Homeodomain-like_sf"/>
</dbReference>
<dbReference type="InterPro" id="IPR036388">
    <property type="entry name" value="WH-like_DNA-bd_sf"/>
</dbReference>
<accession>A0A0F9CMS0</accession>
<gene>
    <name evidence="1" type="ORF">LCGC14_2590810</name>
</gene>
<dbReference type="SUPFAM" id="SSF46689">
    <property type="entry name" value="Homeodomain-like"/>
    <property type="match status" value="1"/>
</dbReference>